<dbReference type="PRINTS" id="PR01438">
    <property type="entry name" value="UNVRSLSTRESS"/>
</dbReference>
<evidence type="ECO:0000313" key="5">
    <source>
        <dbReference type="Proteomes" id="UP001596174"/>
    </source>
</evidence>
<dbReference type="PANTHER" id="PTHR46268:SF6">
    <property type="entry name" value="UNIVERSAL STRESS PROTEIN UP12"/>
    <property type="match status" value="1"/>
</dbReference>
<evidence type="ECO:0000256" key="2">
    <source>
        <dbReference type="SAM" id="MobiDB-lite"/>
    </source>
</evidence>
<evidence type="ECO:0000313" key="4">
    <source>
        <dbReference type="EMBL" id="MFC5910738.1"/>
    </source>
</evidence>
<comment type="similarity">
    <text evidence="1">Belongs to the universal stress protein A family.</text>
</comment>
<organism evidence="4 5">
    <name type="scientific">Streptacidiphilus monticola</name>
    <dbReference type="NCBI Taxonomy" id="2161674"/>
    <lineage>
        <taxon>Bacteria</taxon>
        <taxon>Bacillati</taxon>
        <taxon>Actinomycetota</taxon>
        <taxon>Actinomycetes</taxon>
        <taxon>Kitasatosporales</taxon>
        <taxon>Streptomycetaceae</taxon>
        <taxon>Streptacidiphilus</taxon>
    </lineage>
</organism>
<keyword evidence="5" id="KW-1185">Reference proteome</keyword>
<evidence type="ECO:0000256" key="1">
    <source>
        <dbReference type="ARBA" id="ARBA00008791"/>
    </source>
</evidence>
<dbReference type="EMBL" id="JBHSQJ010000131">
    <property type="protein sequence ID" value="MFC5910738.1"/>
    <property type="molecule type" value="Genomic_DNA"/>
</dbReference>
<proteinExistence type="inferred from homology"/>
<protein>
    <submittedName>
        <fullName evidence="4">Universal stress protein</fullName>
    </submittedName>
</protein>
<feature type="domain" description="UspA" evidence="3">
    <location>
        <begin position="30"/>
        <end position="164"/>
    </location>
</feature>
<dbReference type="InterPro" id="IPR006016">
    <property type="entry name" value="UspA"/>
</dbReference>
<dbReference type="CDD" id="cd00293">
    <property type="entry name" value="USP-like"/>
    <property type="match status" value="1"/>
</dbReference>
<dbReference type="InterPro" id="IPR006015">
    <property type="entry name" value="Universal_stress_UspA"/>
</dbReference>
<accession>A0ABW1G9A6</accession>
<comment type="caution">
    <text evidence="4">The sequence shown here is derived from an EMBL/GenBank/DDBJ whole genome shotgun (WGS) entry which is preliminary data.</text>
</comment>
<sequence>MSDLDDRRTATPAEDLQLHSGYGDLGPHGVLVGMDGSRTSVRAVDFALGYAARSRTRVIGLYVRPAAFGATGLVAGAAPFAEGAFDEIAAELRDYLASRAGELGLRHGFAEVRGDPLRELRRVARALRVDAIVVGASSRLDHRLWGSVGASLAKSARHPVIVVP</sequence>
<evidence type="ECO:0000259" key="3">
    <source>
        <dbReference type="Pfam" id="PF00582"/>
    </source>
</evidence>
<reference evidence="5" key="1">
    <citation type="journal article" date="2019" name="Int. J. Syst. Evol. Microbiol.">
        <title>The Global Catalogue of Microorganisms (GCM) 10K type strain sequencing project: providing services to taxonomists for standard genome sequencing and annotation.</title>
        <authorList>
            <consortium name="The Broad Institute Genomics Platform"/>
            <consortium name="The Broad Institute Genome Sequencing Center for Infectious Disease"/>
            <person name="Wu L."/>
            <person name="Ma J."/>
        </authorList>
    </citation>
    <scope>NUCLEOTIDE SEQUENCE [LARGE SCALE GENOMIC DNA]</scope>
    <source>
        <strain evidence="5">JCM 4816</strain>
    </source>
</reference>
<feature type="region of interest" description="Disordered" evidence="2">
    <location>
        <begin position="1"/>
        <end position="21"/>
    </location>
</feature>
<gene>
    <name evidence="4" type="ORF">ACFP3V_26475</name>
</gene>
<dbReference type="Pfam" id="PF00582">
    <property type="entry name" value="Usp"/>
    <property type="match status" value="1"/>
</dbReference>
<dbReference type="InterPro" id="IPR014729">
    <property type="entry name" value="Rossmann-like_a/b/a_fold"/>
</dbReference>
<dbReference type="SUPFAM" id="SSF52402">
    <property type="entry name" value="Adenine nucleotide alpha hydrolases-like"/>
    <property type="match status" value="1"/>
</dbReference>
<dbReference type="Gene3D" id="3.40.50.620">
    <property type="entry name" value="HUPs"/>
    <property type="match status" value="1"/>
</dbReference>
<dbReference type="PANTHER" id="PTHR46268">
    <property type="entry name" value="STRESS RESPONSE PROTEIN NHAX"/>
    <property type="match status" value="1"/>
</dbReference>
<dbReference type="RefSeq" id="WP_380588441.1">
    <property type="nucleotide sequence ID" value="NZ_JBHSQJ010000131.1"/>
</dbReference>
<name>A0ABW1G9A6_9ACTN</name>
<dbReference type="Proteomes" id="UP001596174">
    <property type="component" value="Unassembled WGS sequence"/>
</dbReference>